<organism evidence="5 6">
    <name type="scientific">Candidatus Obscuribacter phosphatis</name>
    <dbReference type="NCBI Taxonomy" id="1906157"/>
    <lineage>
        <taxon>Bacteria</taxon>
        <taxon>Bacillati</taxon>
        <taxon>Candidatus Melainabacteria</taxon>
        <taxon>Candidatus Obscuribacterales</taxon>
        <taxon>Candidatus Obscuribacteraceae</taxon>
        <taxon>Candidatus Obscuribacter</taxon>
    </lineage>
</organism>
<dbReference type="Pfam" id="PF13181">
    <property type="entry name" value="TPR_8"/>
    <property type="match status" value="2"/>
</dbReference>
<dbReference type="PROSITE" id="PS50005">
    <property type="entry name" value="TPR"/>
    <property type="match status" value="1"/>
</dbReference>
<dbReference type="InterPro" id="IPR050498">
    <property type="entry name" value="Ycf3"/>
</dbReference>
<dbReference type="Proteomes" id="UP000664277">
    <property type="component" value="Unassembled WGS sequence"/>
</dbReference>
<proteinExistence type="predicted"/>
<dbReference type="EMBL" id="JAFLCK010000015">
    <property type="protein sequence ID" value="MBN8661023.1"/>
    <property type="molecule type" value="Genomic_DNA"/>
</dbReference>
<sequence length="423" mass="47714">MLANQSIRNCALTLLLSLTLCHSLSGCREEKEMSAEDREKEARSREQRREREKSERAAHQIEIRRYVKDLQEHIKSKFHPTFASAQFGIISFEIDGNGRPNRVKIVKGVNPEINRAMILAVEAARPLPKPPAFMDDPVSIYFSFDPRVLHSSSRFDDKDRIKETIKASTVKLQENPQDKEALASRGRACLAMNDLLSVKQAVKDLSLLCSLEPGETKYLTLAVRAARRLGDDKSFLELSEQAFQAEPDLENTLNYIEALTYRGKYQEALSACSAALKKFPNDPDLGCMTAYVYLHYDKPLDCLNQCERVLKIEPDQAMAYAYKGDAYTTLQNYKEAMQAYNLSISLNEDDEFNYLRRARLNNLLGKFDKAIKDATAALTIDPECGQAFYYRAFANAALGLNGQAQKDKSRAASLGYLLSTDSK</sequence>
<accession>A0A8J7PIJ3</accession>
<dbReference type="SMART" id="SM00028">
    <property type="entry name" value="TPR"/>
    <property type="match status" value="4"/>
</dbReference>
<dbReference type="GO" id="GO:0009279">
    <property type="term" value="C:cell outer membrane"/>
    <property type="evidence" value="ECO:0007669"/>
    <property type="project" value="TreeGrafter"/>
</dbReference>
<keyword evidence="2 3" id="KW-0802">TPR repeat</keyword>
<dbReference type="InterPro" id="IPR019734">
    <property type="entry name" value="TPR_rpt"/>
</dbReference>
<dbReference type="AlphaFoldDB" id="A0A8J7PIJ3"/>
<dbReference type="Gene3D" id="3.30.1150.10">
    <property type="match status" value="1"/>
</dbReference>
<evidence type="ECO:0000313" key="5">
    <source>
        <dbReference type="EMBL" id="MBN8661023.1"/>
    </source>
</evidence>
<feature type="region of interest" description="Disordered" evidence="4">
    <location>
        <begin position="29"/>
        <end position="57"/>
    </location>
</feature>
<evidence type="ECO:0000256" key="4">
    <source>
        <dbReference type="SAM" id="MobiDB-lite"/>
    </source>
</evidence>
<evidence type="ECO:0000256" key="3">
    <source>
        <dbReference type="PROSITE-ProRule" id="PRU00339"/>
    </source>
</evidence>
<evidence type="ECO:0000313" key="6">
    <source>
        <dbReference type="Proteomes" id="UP000664277"/>
    </source>
</evidence>
<dbReference type="PANTHER" id="PTHR44858:SF1">
    <property type="entry name" value="UDP-N-ACETYLGLUCOSAMINE--PEPTIDE N-ACETYLGLUCOSAMINYLTRANSFERASE SPINDLY-RELATED"/>
    <property type="match status" value="1"/>
</dbReference>
<keyword evidence="1" id="KW-0677">Repeat</keyword>
<reference evidence="5" key="1">
    <citation type="submission" date="2021-02" db="EMBL/GenBank/DDBJ databases">
        <title>Genome-Resolved Metagenomics of a Microbial Community Performing Photosynthetic Biological Nutrient Removal.</title>
        <authorList>
            <person name="Mcdaniel E.A."/>
        </authorList>
    </citation>
    <scope>NUCLEOTIDE SEQUENCE</scope>
    <source>
        <strain evidence="5">UWPOB_OBS1</strain>
    </source>
</reference>
<dbReference type="PANTHER" id="PTHR44858">
    <property type="entry name" value="TETRATRICOPEPTIDE REPEAT PROTEIN 6"/>
    <property type="match status" value="1"/>
</dbReference>
<gene>
    <name evidence="5" type="ORF">J0M35_11705</name>
</gene>
<evidence type="ECO:0000256" key="1">
    <source>
        <dbReference type="ARBA" id="ARBA00022737"/>
    </source>
</evidence>
<protein>
    <submittedName>
        <fullName evidence="5">Tetratricopeptide repeat protein</fullName>
    </submittedName>
</protein>
<evidence type="ECO:0000256" key="2">
    <source>
        <dbReference type="ARBA" id="ARBA00022803"/>
    </source>
</evidence>
<dbReference type="InterPro" id="IPR011990">
    <property type="entry name" value="TPR-like_helical_dom_sf"/>
</dbReference>
<dbReference type="Pfam" id="PF13103">
    <property type="entry name" value="TonB_2"/>
    <property type="match status" value="1"/>
</dbReference>
<comment type="caution">
    <text evidence="5">The sequence shown here is derived from an EMBL/GenBank/DDBJ whole genome shotgun (WGS) entry which is preliminary data.</text>
</comment>
<dbReference type="Gene3D" id="1.25.40.10">
    <property type="entry name" value="Tetratricopeptide repeat domain"/>
    <property type="match status" value="3"/>
</dbReference>
<feature type="repeat" description="TPR" evidence="3">
    <location>
        <begin position="317"/>
        <end position="350"/>
    </location>
</feature>
<dbReference type="GO" id="GO:0046813">
    <property type="term" value="P:receptor-mediated virion attachment to host cell"/>
    <property type="evidence" value="ECO:0007669"/>
    <property type="project" value="TreeGrafter"/>
</dbReference>
<name>A0A8J7PIJ3_9BACT</name>
<dbReference type="SUPFAM" id="SSF74653">
    <property type="entry name" value="TolA/TonB C-terminal domain"/>
    <property type="match status" value="1"/>
</dbReference>
<dbReference type="SUPFAM" id="SSF48452">
    <property type="entry name" value="TPR-like"/>
    <property type="match status" value="2"/>
</dbReference>